<dbReference type="PANTHER" id="PTHR45851">
    <property type="entry name" value="MYC PROTO-ONCOGENE"/>
    <property type="match status" value="1"/>
</dbReference>
<dbReference type="Pfam" id="PF00010">
    <property type="entry name" value="HLH"/>
    <property type="match status" value="1"/>
</dbReference>
<dbReference type="PIRSF" id="PIRSF001705">
    <property type="entry name" value="Myc_protein"/>
    <property type="match status" value="1"/>
</dbReference>
<evidence type="ECO:0000256" key="3">
    <source>
        <dbReference type="SAM" id="MobiDB-lite"/>
    </source>
</evidence>
<dbReference type="CDD" id="cd11400">
    <property type="entry name" value="bHLHzip_Myc"/>
    <property type="match status" value="1"/>
</dbReference>
<feature type="compositionally biased region" description="Basic and acidic residues" evidence="3">
    <location>
        <begin position="392"/>
        <end position="410"/>
    </location>
</feature>
<dbReference type="PROSITE" id="PS50888">
    <property type="entry name" value="BHLH"/>
    <property type="match status" value="1"/>
</dbReference>
<dbReference type="PRINTS" id="PR00044">
    <property type="entry name" value="LEUZIPPRMYC"/>
</dbReference>
<dbReference type="InterPro" id="IPR036638">
    <property type="entry name" value="HLH_DNA-bd_sf"/>
</dbReference>
<dbReference type="InterPro" id="IPR002418">
    <property type="entry name" value="Tscrpt_reg_Myc"/>
</dbReference>
<keyword evidence="1" id="KW-0238">DNA-binding</keyword>
<feature type="coiled-coil region" evidence="2">
    <location>
        <begin position="452"/>
        <end position="486"/>
    </location>
</feature>
<dbReference type="AlphaFoldDB" id="A0AAV2Q455"/>
<evidence type="ECO:0000256" key="2">
    <source>
        <dbReference type="SAM" id="Coils"/>
    </source>
</evidence>
<evidence type="ECO:0000313" key="5">
    <source>
        <dbReference type="EMBL" id="CAL4070128.1"/>
    </source>
</evidence>
<dbReference type="SMART" id="SM00353">
    <property type="entry name" value="HLH"/>
    <property type="match status" value="1"/>
</dbReference>
<name>A0AAV2Q455_MEGNR</name>
<evidence type="ECO:0000256" key="1">
    <source>
        <dbReference type="ARBA" id="ARBA00023125"/>
    </source>
</evidence>
<evidence type="ECO:0000313" key="6">
    <source>
        <dbReference type="Proteomes" id="UP001497623"/>
    </source>
</evidence>
<dbReference type="InterPro" id="IPR050433">
    <property type="entry name" value="Myc_transcription_factors"/>
</dbReference>
<accession>A0AAV2Q455</accession>
<feature type="compositionally biased region" description="Basic residues" evidence="3">
    <location>
        <begin position="358"/>
        <end position="368"/>
    </location>
</feature>
<gene>
    <name evidence="5" type="ORF">MNOR_LOCUS8187</name>
</gene>
<dbReference type="Proteomes" id="UP001497623">
    <property type="component" value="Unassembled WGS sequence"/>
</dbReference>
<dbReference type="InterPro" id="IPR011598">
    <property type="entry name" value="bHLH_dom"/>
</dbReference>
<organism evidence="5 6">
    <name type="scientific">Meganyctiphanes norvegica</name>
    <name type="common">Northern krill</name>
    <name type="synonym">Thysanopoda norvegica</name>
    <dbReference type="NCBI Taxonomy" id="48144"/>
    <lineage>
        <taxon>Eukaryota</taxon>
        <taxon>Metazoa</taxon>
        <taxon>Ecdysozoa</taxon>
        <taxon>Arthropoda</taxon>
        <taxon>Crustacea</taxon>
        <taxon>Multicrustacea</taxon>
        <taxon>Malacostraca</taxon>
        <taxon>Eumalacostraca</taxon>
        <taxon>Eucarida</taxon>
        <taxon>Euphausiacea</taxon>
        <taxon>Euphausiidae</taxon>
        <taxon>Meganyctiphanes</taxon>
    </lineage>
</organism>
<dbReference type="EMBL" id="CAXKWB010003748">
    <property type="protein sequence ID" value="CAL4070128.1"/>
    <property type="molecule type" value="Genomic_DNA"/>
</dbReference>
<feature type="domain" description="BHLH" evidence="4">
    <location>
        <begin position="400"/>
        <end position="452"/>
    </location>
</feature>
<dbReference type="GO" id="GO:0003677">
    <property type="term" value="F:DNA binding"/>
    <property type="evidence" value="ECO:0007669"/>
    <property type="project" value="UniProtKB-KW"/>
</dbReference>
<dbReference type="Gene3D" id="4.10.280.10">
    <property type="entry name" value="Helix-loop-helix DNA-binding domain"/>
    <property type="match status" value="1"/>
</dbReference>
<dbReference type="FunFam" id="4.10.280.10:FF:000019">
    <property type="entry name" value="Myc proto-oncogene protein"/>
    <property type="match status" value="1"/>
</dbReference>
<reference evidence="5 6" key="1">
    <citation type="submission" date="2024-05" db="EMBL/GenBank/DDBJ databases">
        <authorList>
            <person name="Wallberg A."/>
        </authorList>
    </citation>
    <scope>NUCLEOTIDE SEQUENCE [LARGE SCALE GENOMIC DNA]</scope>
</reference>
<proteinExistence type="predicted"/>
<feature type="compositionally biased region" description="Polar residues" evidence="3">
    <location>
        <begin position="272"/>
        <end position="286"/>
    </location>
</feature>
<comment type="caution">
    <text evidence="5">The sequence shown here is derived from an EMBL/GenBank/DDBJ whole genome shotgun (WGS) entry which is preliminary data.</text>
</comment>
<protein>
    <recommendedName>
        <fullName evidence="4">BHLH domain-containing protein</fullName>
    </recommendedName>
</protein>
<dbReference type="SUPFAM" id="SSF47459">
    <property type="entry name" value="HLH, helix-loop-helix DNA-binding domain"/>
    <property type="match status" value="1"/>
</dbReference>
<feature type="region of interest" description="Disordered" evidence="3">
    <location>
        <begin position="199"/>
        <end position="229"/>
    </location>
</feature>
<evidence type="ECO:0000259" key="4">
    <source>
        <dbReference type="PROSITE" id="PS50888"/>
    </source>
</evidence>
<keyword evidence="6" id="KW-1185">Reference proteome</keyword>
<keyword evidence="2" id="KW-0175">Coiled coil</keyword>
<feature type="compositionally biased region" description="Low complexity" evidence="3">
    <location>
        <begin position="295"/>
        <end position="315"/>
    </location>
</feature>
<feature type="region of interest" description="Disordered" evidence="3">
    <location>
        <begin position="266"/>
        <end position="410"/>
    </location>
</feature>
<dbReference type="GO" id="GO:0046983">
    <property type="term" value="F:protein dimerization activity"/>
    <property type="evidence" value="ECO:0007669"/>
    <property type="project" value="InterPro"/>
</dbReference>
<dbReference type="GO" id="GO:0003700">
    <property type="term" value="F:DNA-binding transcription factor activity"/>
    <property type="evidence" value="ECO:0007669"/>
    <property type="project" value="InterPro"/>
</dbReference>
<sequence>MVPYTMLELDPDASWSQEGPAPSNDIWKKFELIPTPPRSPLRDTDFDLTNTKTDFDLGSIPDDLLASFDLPLLEGDELDLALDSVDLDDTSLANFNFGDICSHGVKRNSCQSCNQLAQAGSELKHDCMWVGICTDRSHSFAHQQHVGATRTHRDSCLHMLMDQSSSLVETAGFTHLAELEASNSEDEDSQMEDEVDYIDDSNDHHQSTTVSRPDTPSESSDTDTDCEPEHYQDTLDVCREEEVSTSEHTNIVHVDHSYHCVRIPTPEELPVNQPQPAYTTSTLHTPSDSEDEIDVVSVNSLDSNSSTTTSSTSTSRSRKSYHPSISIADTVKIRASSLPTNPSRKARKEIQQAMSQGVRRRGGHKRRANALSLKAPKRLNGSNGSGRRRGSPRSDSDDPEKRQMHNSLERLRRVDLRNAFEEVRQLVPELQDRDKAPKVEILKKAADFCKFVTKQDQHMAQERERLKRYQQELKRKKAALERHLYN</sequence>